<evidence type="ECO:0000313" key="1">
    <source>
        <dbReference type="EMBL" id="SLM63771.1"/>
    </source>
</evidence>
<organism evidence="1 2">
    <name type="scientific">Dickeya aquatica</name>
    <dbReference type="NCBI Taxonomy" id="1401087"/>
    <lineage>
        <taxon>Bacteria</taxon>
        <taxon>Pseudomonadati</taxon>
        <taxon>Pseudomonadota</taxon>
        <taxon>Gammaproteobacteria</taxon>
        <taxon>Enterobacterales</taxon>
        <taxon>Pectobacteriaceae</taxon>
        <taxon>Dickeya</taxon>
    </lineage>
</organism>
<sequence length="46" mass="5074">MLSITQAVMGRKRPRNLITVVCGGFASGQFSGSVWLSEPEQPAYFR</sequence>
<dbReference type="AlphaFoldDB" id="A0A375ACX4"/>
<reference evidence="1 2" key="1">
    <citation type="submission" date="2016-09" db="EMBL/GenBank/DDBJ databases">
        <authorList>
            <person name="Reverchon S."/>
            <person name="Nasser W."/>
            <person name="Leonard S."/>
            <person name="Brochier C."/>
            <person name="Duprey A."/>
        </authorList>
    </citation>
    <scope>NUCLEOTIDE SEQUENCE [LARGE SCALE GENOMIC DNA]</scope>
    <source>
        <strain evidence="1 2">174/2</strain>
    </source>
</reference>
<dbReference type="EMBL" id="LT615367">
    <property type="protein sequence ID" value="SLM63771.1"/>
    <property type="molecule type" value="Genomic_DNA"/>
</dbReference>
<proteinExistence type="predicted"/>
<name>A0A375ACX4_9GAMM</name>
<dbReference type="Proteomes" id="UP000294820">
    <property type="component" value="Chromosome 1"/>
</dbReference>
<gene>
    <name evidence="1" type="ORF">DAQ1742_02922</name>
</gene>
<dbReference type="KEGG" id="daq:DAQ1742_02922"/>
<protein>
    <submittedName>
        <fullName evidence="1">Uncharacterized protein</fullName>
    </submittedName>
</protein>
<accession>A0A375ACX4</accession>
<evidence type="ECO:0000313" key="2">
    <source>
        <dbReference type="Proteomes" id="UP000294820"/>
    </source>
</evidence>
<keyword evidence="2" id="KW-1185">Reference proteome</keyword>